<dbReference type="AlphaFoldDB" id="A0A520S011"/>
<evidence type="ECO:0000313" key="2">
    <source>
        <dbReference type="EMBL" id="RZO75808.1"/>
    </source>
</evidence>
<proteinExistence type="predicted"/>
<protein>
    <recommendedName>
        <fullName evidence="1">Glyoxalase/fosfomycin resistance/dioxygenase domain-containing protein</fullName>
    </recommendedName>
</protein>
<feature type="domain" description="Glyoxalase/fosfomycin resistance/dioxygenase" evidence="1">
    <location>
        <begin position="18"/>
        <end position="106"/>
    </location>
</feature>
<sequence>MTITDTNGKITSPALDVGLVPHDFEAMLAFYKEGLGMLRLKDLEFAGTRLTRFGAGKGIVKFNQSPSAPRKPTSGLHESRGMKLLTIVVPDLEATSVSLVKAGFDALSIEDHGQYT</sequence>
<dbReference type="Proteomes" id="UP000316199">
    <property type="component" value="Unassembled WGS sequence"/>
</dbReference>
<accession>A0A520S011</accession>
<name>A0A520S011_9GAMM</name>
<evidence type="ECO:0000313" key="3">
    <source>
        <dbReference type="Proteomes" id="UP000316199"/>
    </source>
</evidence>
<evidence type="ECO:0000259" key="1">
    <source>
        <dbReference type="Pfam" id="PF00903"/>
    </source>
</evidence>
<feature type="non-terminal residue" evidence="2">
    <location>
        <position position="116"/>
    </location>
</feature>
<dbReference type="Pfam" id="PF00903">
    <property type="entry name" value="Glyoxalase"/>
    <property type="match status" value="1"/>
</dbReference>
<gene>
    <name evidence="2" type="ORF">EVA68_06000</name>
</gene>
<organism evidence="2 3">
    <name type="scientific">OM182 bacterium</name>
    <dbReference type="NCBI Taxonomy" id="2510334"/>
    <lineage>
        <taxon>Bacteria</taxon>
        <taxon>Pseudomonadati</taxon>
        <taxon>Pseudomonadota</taxon>
        <taxon>Gammaproteobacteria</taxon>
        <taxon>OMG group</taxon>
        <taxon>OM182 clade</taxon>
    </lineage>
</organism>
<dbReference type="Gene3D" id="3.10.180.10">
    <property type="entry name" value="2,3-Dihydroxybiphenyl 1,2-Dioxygenase, domain 1"/>
    <property type="match status" value="1"/>
</dbReference>
<dbReference type="InterPro" id="IPR029068">
    <property type="entry name" value="Glyas_Bleomycin-R_OHBP_Dase"/>
</dbReference>
<comment type="caution">
    <text evidence="2">The sequence shown here is derived from an EMBL/GenBank/DDBJ whole genome shotgun (WGS) entry which is preliminary data.</text>
</comment>
<dbReference type="SUPFAM" id="SSF54593">
    <property type="entry name" value="Glyoxalase/Bleomycin resistance protein/Dihydroxybiphenyl dioxygenase"/>
    <property type="match status" value="1"/>
</dbReference>
<dbReference type="InterPro" id="IPR004360">
    <property type="entry name" value="Glyas_Fos-R_dOase_dom"/>
</dbReference>
<dbReference type="CDD" id="cd06587">
    <property type="entry name" value="VOC"/>
    <property type="match status" value="1"/>
</dbReference>
<dbReference type="EMBL" id="SHAG01000024">
    <property type="protein sequence ID" value="RZO75808.1"/>
    <property type="molecule type" value="Genomic_DNA"/>
</dbReference>
<reference evidence="2 3" key="1">
    <citation type="submission" date="2019-02" db="EMBL/GenBank/DDBJ databases">
        <title>Prokaryotic population dynamics and viral predation in marine succession experiment using metagenomics: the confinement effect.</title>
        <authorList>
            <person name="Haro-Moreno J.M."/>
            <person name="Rodriguez-Valera F."/>
            <person name="Lopez-Perez M."/>
        </authorList>
    </citation>
    <scope>NUCLEOTIDE SEQUENCE [LARGE SCALE GENOMIC DNA]</scope>
    <source>
        <strain evidence="2">MED-G157</strain>
    </source>
</reference>